<feature type="region of interest" description="Disordered" evidence="1">
    <location>
        <begin position="392"/>
        <end position="419"/>
    </location>
</feature>
<sequence>MTQKGDPINSIIAEKLKQVAIEEFHGTDRDNLTLKSVREKVEDVLGLEKGILRREEWKDESKAIVEHIVQQLLEDEEKDQKQSEFDHSSDNGSLSSPKNYMTTSSMKQISKKRSQQTTDDVASRSKRLRSKKLSTNGEPKATDSCDRSTSEQEVESIMNNYDCSSSIFKSKELANGLLDLKVEMSSADDMSEKQNLEDLTEKDKIIRQNEDEEAMDSDMSVVIDEEPAEKVRKKKKGQKCEKGENTEVGKIAKKNDKKLSSDEEMLKKLQSQLRKCGVKTIWHFELKEYGTDTRAKICHLKKALKDIGMQGRFSEARAREIKESRELMADLEAVKEGDMKWGLKRNHKHDIREQNEEEEKISIHENSCLEVEPDNDKKEFKGKNLRNKTLIRKSSFAVQQPRQRSNALDWLGDEESSEG</sequence>
<comment type="caution">
    <text evidence="2">The sequence shown here is derived from an EMBL/GenBank/DDBJ whole genome shotgun (WGS) entry which is preliminary data.</text>
</comment>
<protein>
    <submittedName>
        <fullName evidence="2">Putative transcriptional regulator</fullName>
    </submittedName>
</protein>
<reference evidence="2 3" key="1">
    <citation type="journal article" date="2018" name="BMC Genomics">
        <title>Comparative genome analyses reveal sequence features reflecting distinct modes of host-adaptation between dicot and monocot powdery mildew.</title>
        <authorList>
            <person name="Wu Y."/>
            <person name="Ma X."/>
            <person name="Pan Z."/>
            <person name="Kale S.D."/>
            <person name="Song Y."/>
            <person name="King H."/>
            <person name="Zhang Q."/>
            <person name="Presley C."/>
            <person name="Deng X."/>
            <person name="Wei C.I."/>
            <person name="Xiao S."/>
        </authorList>
    </citation>
    <scope>NUCLEOTIDE SEQUENCE [LARGE SCALE GENOMIC DNA]</scope>
    <source>
        <strain evidence="2">UMSG2</strain>
    </source>
</reference>
<keyword evidence="3" id="KW-1185">Reference proteome</keyword>
<dbReference type="OrthoDB" id="552755at2759"/>
<dbReference type="AlphaFoldDB" id="A0A420HWN6"/>
<evidence type="ECO:0000313" key="3">
    <source>
        <dbReference type="Proteomes" id="UP000286134"/>
    </source>
</evidence>
<feature type="compositionally biased region" description="Basic and acidic residues" evidence="1">
    <location>
        <begin position="238"/>
        <end position="247"/>
    </location>
</feature>
<name>A0A420HWN6_9PEZI</name>
<gene>
    <name evidence="2" type="ORF">OnM2_038039</name>
</gene>
<feature type="compositionally biased region" description="Polar residues" evidence="1">
    <location>
        <begin position="396"/>
        <end position="406"/>
    </location>
</feature>
<feature type="region of interest" description="Disordered" evidence="1">
    <location>
        <begin position="228"/>
        <end position="257"/>
    </location>
</feature>
<dbReference type="EMBL" id="MCFK01003815">
    <property type="protein sequence ID" value="RKF61863.1"/>
    <property type="molecule type" value="Genomic_DNA"/>
</dbReference>
<dbReference type="STRING" id="212602.A0A420HWN6"/>
<proteinExistence type="predicted"/>
<feature type="compositionally biased region" description="Basic and acidic residues" evidence="1">
    <location>
        <begin position="140"/>
        <end position="150"/>
    </location>
</feature>
<evidence type="ECO:0000256" key="1">
    <source>
        <dbReference type="SAM" id="MobiDB-lite"/>
    </source>
</evidence>
<evidence type="ECO:0000313" key="2">
    <source>
        <dbReference type="EMBL" id="RKF61863.1"/>
    </source>
</evidence>
<organism evidence="2 3">
    <name type="scientific">Erysiphe neolycopersici</name>
    <dbReference type="NCBI Taxonomy" id="212602"/>
    <lineage>
        <taxon>Eukaryota</taxon>
        <taxon>Fungi</taxon>
        <taxon>Dikarya</taxon>
        <taxon>Ascomycota</taxon>
        <taxon>Pezizomycotina</taxon>
        <taxon>Leotiomycetes</taxon>
        <taxon>Erysiphales</taxon>
        <taxon>Erysiphaceae</taxon>
        <taxon>Erysiphe</taxon>
    </lineage>
</organism>
<feature type="compositionally biased region" description="Polar residues" evidence="1">
    <location>
        <begin position="90"/>
        <end position="108"/>
    </location>
</feature>
<accession>A0A420HWN6</accession>
<feature type="compositionally biased region" description="Basic and acidic residues" evidence="1">
    <location>
        <begin position="78"/>
        <end position="89"/>
    </location>
</feature>
<feature type="region of interest" description="Disordered" evidence="1">
    <location>
        <begin position="75"/>
        <end position="155"/>
    </location>
</feature>
<dbReference type="Proteomes" id="UP000286134">
    <property type="component" value="Unassembled WGS sequence"/>
</dbReference>